<dbReference type="GO" id="GO:0003677">
    <property type="term" value="F:DNA binding"/>
    <property type="evidence" value="ECO:0007669"/>
    <property type="project" value="UniProtKB-UniRule"/>
</dbReference>
<dbReference type="InterPro" id="IPR013762">
    <property type="entry name" value="Integrase-like_cat_sf"/>
</dbReference>
<dbReference type="GO" id="GO:0015074">
    <property type="term" value="P:DNA integration"/>
    <property type="evidence" value="ECO:0007669"/>
    <property type="project" value="UniProtKB-KW"/>
</dbReference>
<dbReference type="InterPro" id="IPR044068">
    <property type="entry name" value="CB"/>
</dbReference>
<keyword evidence="1" id="KW-0229">DNA integration</keyword>
<dbReference type="STRING" id="463301.SAMN04487955_10924"/>
<proteinExistence type="predicted"/>
<feature type="domain" description="Core-binding (CB)" evidence="6">
    <location>
        <begin position="51"/>
        <end position="164"/>
    </location>
</feature>
<feature type="region of interest" description="Disordered" evidence="5">
    <location>
        <begin position="347"/>
        <end position="384"/>
    </location>
</feature>
<dbReference type="Gene3D" id="1.10.150.130">
    <property type="match status" value="1"/>
</dbReference>
<organism evidence="7 8">
    <name type="scientific">Halomonas korlensis</name>
    <dbReference type="NCBI Taxonomy" id="463301"/>
    <lineage>
        <taxon>Bacteria</taxon>
        <taxon>Pseudomonadati</taxon>
        <taxon>Pseudomonadota</taxon>
        <taxon>Gammaproteobacteria</taxon>
        <taxon>Oceanospirillales</taxon>
        <taxon>Halomonadaceae</taxon>
        <taxon>Halomonas</taxon>
    </lineage>
</organism>
<dbReference type="InterPro" id="IPR011010">
    <property type="entry name" value="DNA_brk_join_enz"/>
</dbReference>
<evidence type="ECO:0000256" key="3">
    <source>
        <dbReference type="ARBA" id="ARBA00023172"/>
    </source>
</evidence>
<dbReference type="SUPFAM" id="SSF56349">
    <property type="entry name" value="DNA breaking-rejoining enzymes"/>
    <property type="match status" value="1"/>
</dbReference>
<dbReference type="Gene3D" id="1.10.443.10">
    <property type="entry name" value="Intergrase catalytic core"/>
    <property type="match status" value="1"/>
</dbReference>
<accession>A0A1I7J341</accession>
<reference evidence="8" key="1">
    <citation type="submission" date="2016-10" db="EMBL/GenBank/DDBJ databases">
        <authorList>
            <person name="Varghese N."/>
            <person name="Submissions S."/>
        </authorList>
    </citation>
    <scope>NUCLEOTIDE SEQUENCE [LARGE SCALE GENOMIC DNA]</scope>
    <source>
        <strain evidence="8">CGMCC 1.6981</strain>
    </source>
</reference>
<name>A0A1I7J341_9GAMM</name>
<evidence type="ECO:0000313" key="7">
    <source>
        <dbReference type="EMBL" id="SFU79595.1"/>
    </source>
</evidence>
<dbReference type="InterPro" id="IPR010998">
    <property type="entry name" value="Integrase_recombinase_N"/>
</dbReference>
<evidence type="ECO:0000256" key="5">
    <source>
        <dbReference type="SAM" id="MobiDB-lite"/>
    </source>
</evidence>
<evidence type="ECO:0000256" key="4">
    <source>
        <dbReference type="PROSITE-ProRule" id="PRU01248"/>
    </source>
</evidence>
<dbReference type="AlphaFoldDB" id="A0A1I7J341"/>
<keyword evidence="2 4" id="KW-0238">DNA-binding</keyword>
<dbReference type="Proteomes" id="UP000198693">
    <property type="component" value="Unassembled WGS sequence"/>
</dbReference>
<gene>
    <name evidence="7" type="ORF">SAMN04487955_10924</name>
</gene>
<dbReference type="OrthoDB" id="6173494at2"/>
<dbReference type="EMBL" id="FPBP01000009">
    <property type="protein sequence ID" value="SFU79595.1"/>
    <property type="molecule type" value="Genomic_DNA"/>
</dbReference>
<evidence type="ECO:0000256" key="2">
    <source>
        <dbReference type="ARBA" id="ARBA00023125"/>
    </source>
</evidence>
<dbReference type="Pfam" id="PF22022">
    <property type="entry name" value="Phage_int_M"/>
    <property type="match status" value="1"/>
</dbReference>
<dbReference type="RefSeq" id="WP_089796383.1">
    <property type="nucleotide sequence ID" value="NZ_FPBP01000009.1"/>
</dbReference>
<evidence type="ECO:0000259" key="6">
    <source>
        <dbReference type="PROSITE" id="PS51900"/>
    </source>
</evidence>
<evidence type="ECO:0000256" key="1">
    <source>
        <dbReference type="ARBA" id="ARBA00022908"/>
    </source>
</evidence>
<keyword evidence="3" id="KW-0233">DNA recombination</keyword>
<dbReference type="InterPro" id="IPR053876">
    <property type="entry name" value="Phage_int_M"/>
</dbReference>
<sequence>MKSSARRRKHNPHIPAHIDQGRIPAGIYFDHRGHGRWYLLSRDEGGRQRRQNIADHMATLSELHRIVEQRHGIDRNTLRYLADRFHQSAQYLALAPKTRSDYDYCRDALLERPTKLGKPLGDLPTRQFTPALVQRLVDKIAAEGTPSKANHLLRYLRRLFRWGINRGHCDINPAAGVEQARERKQRRLPELATIATLTAFAKERGQRTRGEKGACAPYLWIVMELAYILRLRGIEVVTLSDANSTVDGVLTNRRKGSRDNVVRWYPRLRNAWQAATERRDGIWKSKGRPVPMHPESRPLIVAADGSELRKSSLDTAWQRLIKMAIDEKVITAGQRFGLHDLKRRGITDTRGTRHDKQEASGHRSASMMDTYDLSVPLVPHPGED</sequence>
<dbReference type="PROSITE" id="PS51900">
    <property type="entry name" value="CB"/>
    <property type="match status" value="1"/>
</dbReference>
<dbReference type="GO" id="GO:0006310">
    <property type="term" value="P:DNA recombination"/>
    <property type="evidence" value="ECO:0007669"/>
    <property type="project" value="UniProtKB-KW"/>
</dbReference>
<protein>
    <recommendedName>
        <fullName evidence="6">Core-binding (CB) domain-containing protein</fullName>
    </recommendedName>
</protein>
<feature type="compositionally biased region" description="Basic and acidic residues" evidence="5">
    <location>
        <begin position="347"/>
        <end position="361"/>
    </location>
</feature>
<evidence type="ECO:0000313" key="8">
    <source>
        <dbReference type="Proteomes" id="UP000198693"/>
    </source>
</evidence>
<keyword evidence="8" id="KW-1185">Reference proteome</keyword>